<dbReference type="SUPFAM" id="SSF46609">
    <property type="entry name" value="Fe,Mn superoxide dismutase (SOD), N-terminal domain"/>
    <property type="match status" value="1"/>
</dbReference>
<dbReference type="GO" id="GO:0004784">
    <property type="term" value="F:superoxide dismutase activity"/>
    <property type="evidence" value="ECO:0007669"/>
    <property type="project" value="UniProtKB-EC"/>
</dbReference>
<dbReference type="Pfam" id="PF02777">
    <property type="entry name" value="Sod_Fe_C"/>
    <property type="match status" value="1"/>
</dbReference>
<dbReference type="EC" id="1.15.1.1" evidence="6"/>
<evidence type="ECO:0000256" key="5">
    <source>
        <dbReference type="PIRSR" id="PIRSR000349-1"/>
    </source>
</evidence>
<dbReference type="InterPro" id="IPR019832">
    <property type="entry name" value="Mn/Fe_SOD_C"/>
</dbReference>
<evidence type="ECO:0000256" key="2">
    <source>
        <dbReference type="ARBA" id="ARBA00022723"/>
    </source>
</evidence>
<dbReference type="InterPro" id="IPR036324">
    <property type="entry name" value="Mn/Fe_SOD_N_sf"/>
</dbReference>
<comment type="catalytic activity">
    <reaction evidence="4 6">
        <text>2 superoxide + 2 H(+) = H2O2 + O2</text>
        <dbReference type="Rhea" id="RHEA:20696"/>
        <dbReference type="ChEBI" id="CHEBI:15378"/>
        <dbReference type="ChEBI" id="CHEBI:15379"/>
        <dbReference type="ChEBI" id="CHEBI:16240"/>
        <dbReference type="ChEBI" id="CHEBI:18421"/>
        <dbReference type="EC" id="1.15.1.1"/>
    </reaction>
</comment>
<dbReference type="OrthoDB" id="9803125at2"/>
<evidence type="ECO:0000256" key="3">
    <source>
        <dbReference type="ARBA" id="ARBA00023002"/>
    </source>
</evidence>
<dbReference type="KEGG" id="lug:FPZ22_03965"/>
<evidence type="ECO:0000256" key="1">
    <source>
        <dbReference type="ARBA" id="ARBA00008714"/>
    </source>
</evidence>
<dbReference type="Gene3D" id="3.55.40.20">
    <property type="entry name" value="Iron/manganese superoxide dismutase, C-terminal domain"/>
    <property type="match status" value="1"/>
</dbReference>
<evidence type="ECO:0000256" key="6">
    <source>
        <dbReference type="RuleBase" id="RU000414"/>
    </source>
</evidence>
<accession>A0A518N2J9</accession>
<dbReference type="SUPFAM" id="SSF54719">
    <property type="entry name" value="Fe,Mn superoxide dismutase (SOD), C-terminal domain"/>
    <property type="match status" value="1"/>
</dbReference>
<feature type="binding site" evidence="5">
    <location>
        <position position="164"/>
    </location>
    <ligand>
        <name>Mn(2+)</name>
        <dbReference type="ChEBI" id="CHEBI:29035"/>
    </ligand>
</feature>
<proteinExistence type="inferred from homology"/>
<evidence type="ECO:0000256" key="4">
    <source>
        <dbReference type="ARBA" id="ARBA00049204"/>
    </source>
</evidence>
<keyword evidence="2 5" id="KW-0479">Metal-binding</keyword>
<comment type="function">
    <text evidence="6">Destroys radicals which are normally produced within the cells and which are toxic to biological systems.</text>
</comment>
<dbReference type="InterPro" id="IPR001189">
    <property type="entry name" value="Mn/Fe_SOD"/>
</dbReference>
<gene>
    <name evidence="9" type="ORF">FPZ22_03965</name>
</gene>
<keyword evidence="10" id="KW-1185">Reference proteome</keyword>
<feature type="domain" description="Manganese/iron superoxide dismutase N-terminal" evidence="7">
    <location>
        <begin position="4"/>
        <end position="81"/>
    </location>
</feature>
<evidence type="ECO:0000313" key="9">
    <source>
        <dbReference type="EMBL" id="QDW66146.1"/>
    </source>
</evidence>
<dbReference type="PANTHER" id="PTHR42769:SF3">
    <property type="entry name" value="SUPEROXIDE DISMUTASE [FE] 2, CHLOROPLASTIC"/>
    <property type="match status" value="1"/>
</dbReference>
<dbReference type="Pfam" id="PF00081">
    <property type="entry name" value="Sod_Fe_N"/>
    <property type="match status" value="1"/>
</dbReference>
<feature type="domain" description="Manganese/iron superoxide dismutase C-terminal" evidence="8">
    <location>
        <begin position="92"/>
        <end position="192"/>
    </location>
</feature>
<name>A0A518N2J9_9GAMM</name>
<protein>
    <recommendedName>
        <fullName evidence="6">Superoxide dismutase</fullName>
        <ecNumber evidence="6">1.15.1.1</ecNumber>
    </recommendedName>
</protein>
<dbReference type="Proteomes" id="UP000316584">
    <property type="component" value="Chromosome"/>
</dbReference>
<dbReference type="PANTHER" id="PTHR42769">
    <property type="entry name" value="SUPEROXIDE DISMUTASE"/>
    <property type="match status" value="1"/>
</dbReference>
<evidence type="ECO:0000259" key="8">
    <source>
        <dbReference type="Pfam" id="PF02777"/>
    </source>
</evidence>
<organism evidence="9 10">
    <name type="scientific">Luteimonas granuli</name>
    <dbReference type="NCBI Taxonomy" id="1176533"/>
    <lineage>
        <taxon>Bacteria</taxon>
        <taxon>Pseudomonadati</taxon>
        <taxon>Pseudomonadota</taxon>
        <taxon>Gammaproteobacteria</taxon>
        <taxon>Lysobacterales</taxon>
        <taxon>Lysobacteraceae</taxon>
        <taxon>Luteimonas</taxon>
    </lineage>
</organism>
<reference evidence="9 10" key="1">
    <citation type="submission" date="2019-07" db="EMBL/GenBank/DDBJ databases">
        <title>Full genome sequence of Luteimonas sp. Gr-4.</title>
        <authorList>
            <person name="Im W.-T."/>
        </authorList>
    </citation>
    <scope>NUCLEOTIDE SEQUENCE [LARGE SCALE GENOMIC DNA]</scope>
    <source>
        <strain evidence="9 10">Gr-4</strain>
    </source>
</reference>
<dbReference type="PIRSF" id="PIRSF000349">
    <property type="entry name" value="SODismutase"/>
    <property type="match status" value="1"/>
</dbReference>
<dbReference type="InterPro" id="IPR036314">
    <property type="entry name" value="SOD_C_sf"/>
</dbReference>
<evidence type="ECO:0000259" key="7">
    <source>
        <dbReference type="Pfam" id="PF00081"/>
    </source>
</evidence>
<dbReference type="RefSeq" id="WP_144890590.1">
    <property type="nucleotide sequence ID" value="NZ_CP042218.1"/>
</dbReference>
<dbReference type="PRINTS" id="PR01703">
    <property type="entry name" value="MNSODISMTASE"/>
</dbReference>
<dbReference type="GO" id="GO:0046872">
    <property type="term" value="F:metal ion binding"/>
    <property type="evidence" value="ECO:0007669"/>
    <property type="project" value="UniProtKB-KW"/>
</dbReference>
<comment type="similarity">
    <text evidence="1 6">Belongs to the iron/manganese superoxide dismutase family.</text>
</comment>
<sequence length="195" mass="21230">MSIELPALPWDRTALEPHVSGETIELQHGRIQRAHVDAVNTLAPGAGMGSASLEDLVRGAQGALQQHAAQAWNLAFQWRGLKPALAGGGGEPKGELAEAIVRRSGDIPRFRRRFAAMATALQGSGWIWLLQRPDASVALAVTANTASPITGDDRPLFGLSLWEHAYLLDYREARGRYVEAVWNVIDWGFVASNMR</sequence>
<dbReference type="InterPro" id="IPR019831">
    <property type="entry name" value="Mn/Fe_SOD_N"/>
</dbReference>
<dbReference type="EMBL" id="CP042218">
    <property type="protein sequence ID" value="QDW66146.1"/>
    <property type="molecule type" value="Genomic_DNA"/>
</dbReference>
<dbReference type="AlphaFoldDB" id="A0A518N2J9"/>
<keyword evidence="3 6" id="KW-0560">Oxidoreductase</keyword>
<dbReference type="Gene3D" id="1.10.287.990">
    <property type="entry name" value="Fe,Mn superoxide dismutase (SOD) domain"/>
    <property type="match status" value="1"/>
</dbReference>
<evidence type="ECO:0000313" key="10">
    <source>
        <dbReference type="Proteomes" id="UP000316584"/>
    </source>
</evidence>